<feature type="transmembrane region" description="Helical" evidence="1">
    <location>
        <begin position="157"/>
        <end position="182"/>
    </location>
</feature>
<comment type="caution">
    <text evidence="2">The sequence shown here is derived from an EMBL/GenBank/DDBJ whole genome shotgun (WGS) entry which is preliminary data.</text>
</comment>
<organism evidence="2 3">
    <name type="scientific">Plectosphaerella cucumerina</name>
    <dbReference type="NCBI Taxonomy" id="40658"/>
    <lineage>
        <taxon>Eukaryota</taxon>
        <taxon>Fungi</taxon>
        <taxon>Dikarya</taxon>
        <taxon>Ascomycota</taxon>
        <taxon>Pezizomycotina</taxon>
        <taxon>Sordariomycetes</taxon>
        <taxon>Hypocreomycetidae</taxon>
        <taxon>Glomerellales</taxon>
        <taxon>Plectosphaerellaceae</taxon>
        <taxon>Plectosphaerella</taxon>
    </lineage>
</organism>
<keyword evidence="1" id="KW-0812">Transmembrane</keyword>
<dbReference type="AlphaFoldDB" id="A0A8K0TST2"/>
<gene>
    <name evidence="2" type="ORF">B0T11DRAFT_271675</name>
</gene>
<reference evidence="2" key="1">
    <citation type="journal article" date="2021" name="Nat. Commun.">
        <title>Genetic determinants of endophytism in the Arabidopsis root mycobiome.</title>
        <authorList>
            <person name="Mesny F."/>
            <person name="Miyauchi S."/>
            <person name="Thiergart T."/>
            <person name="Pickel B."/>
            <person name="Atanasova L."/>
            <person name="Karlsson M."/>
            <person name="Huettel B."/>
            <person name="Barry K.W."/>
            <person name="Haridas S."/>
            <person name="Chen C."/>
            <person name="Bauer D."/>
            <person name="Andreopoulos W."/>
            <person name="Pangilinan J."/>
            <person name="LaButti K."/>
            <person name="Riley R."/>
            <person name="Lipzen A."/>
            <person name="Clum A."/>
            <person name="Drula E."/>
            <person name="Henrissat B."/>
            <person name="Kohler A."/>
            <person name="Grigoriev I.V."/>
            <person name="Martin F.M."/>
            <person name="Hacquard S."/>
        </authorList>
    </citation>
    <scope>NUCLEOTIDE SEQUENCE</scope>
    <source>
        <strain evidence="2">MPI-CAGE-AT-0016</strain>
    </source>
</reference>
<evidence type="ECO:0000313" key="3">
    <source>
        <dbReference type="Proteomes" id="UP000813385"/>
    </source>
</evidence>
<dbReference type="Gene3D" id="1.20.140.150">
    <property type="match status" value="1"/>
</dbReference>
<keyword evidence="1" id="KW-0472">Membrane</keyword>
<sequence length="198" mass="21627">MTRTSVYSAALVAAVAATVMTVASISVPHWISYSVETDTQTFSRHIGLHRSCSNLYDPPCRTFPTEDQCQGDERYFCSMWRSIGFLASFAVILHLATVVSFVVVMGGGRFKREVGWKVVSVLLLGVAAVEIVIISIVAYLFDNDEQFIVPGWNLDTSWALCLASAVISVACAAGLALSAFVLPPEDDYEFLEDPLPYS</sequence>
<feature type="transmembrane region" description="Helical" evidence="1">
    <location>
        <begin position="83"/>
        <end position="106"/>
    </location>
</feature>
<dbReference type="Proteomes" id="UP000813385">
    <property type="component" value="Unassembled WGS sequence"/>
</dbReference>
<evidence type="ECO:0008006" key="4">
    <source>
        <dbReference type="Google" id="ProtNLM"/>
    </source>
</evidence>
<evidence type="ECO:0000313" key="2">
    <source>
        <dbReference type="EMBL" id="KAH7376140.1"/>
    </source>
</evidence>
<dbReference type="EMBL" id="JAGPXD010000001">
    <property type="protein sequence ID" value="KAH7376140.1"/>
    <property type="molecule type" value="Genomic_DNA"/>
</dbReference>
<accession>A0A8K0TST2</accession>
<name>A0A8K0TST2_9PEZI</name>
<evidence type="ECO:0000256" key="1">
    <source>
        <dbReference type="SAM" id="Phobius"/>
    </source>
</evidence>
<keyword evidence="1" id="KW-1133">Transmembrane helix</keyword>
<protein>
    <recommendedName>
        <fullName evidence="4">Pre-mRNA splicing factor</fullName>
    </recommendedName>
</protein>
<keyword evidence="3" id="KW-1185">Reference proteome</keyword>
<dbReference type="OrthoDB" id="61370at2759"/>
<feature type="transmembrane region" description="Helical" evidence="1">
    <location>
        <begin position="118"/>
        <end position="141"/>
    </location>
</feature>
<proteinExistence type="predicted"/>